<dbReference type="SUPFAM" id="SSF47336">
    <property type="entry name" value="ACP-like"/>
    <property type="match status" value="1"/>
</dbReference>
<feature type="domain" description="Carrier" evidence="7">
    <location>
        <begin position="1"/>
        <end position="78"/>
    </location>
</feature>
<dbReference type="InterPro" id="IPR036736">
    <property type="entry name" value="ACP-like_sf"/>
</dbReference>
<dbReference type="PANTHER" id="PTHR20863:SF76">
    <property type="entry name" value="CARRIER DOMAIN-CONTAINING PROTEIN"/>
    <property type="match status" value="1"/>
</dbReference>
<keyword evidence="1" id="KW-0596">Phosphopantetheine</keyword>
<dbReference type="PANTHER" id="PTHR20863">
    <property type="entry name" value="ACYL CARRIER PROTEIN"/>
    <property type="match status" value="1"/>
</dbReference>
<dbReference type="Proteomes" id="UP000283523">
    <property type="component" value="Unassembled WGS sequence"/>
</dbReference>
<dbReference type="InterPro" id="IPR003231">
    <property type="entry name" value="ACP"/>
</dbReference>
<keyword evidence="5" id="KW-0443">Lipid metabolism</keyword>
<dbReference type="PROSITE" id="PS50075">
    <property type="entry name" value="CARRIER"/>
    <property type="match status" value="1"/>
</dbReference>
<dbReference type="PROSITE" id="PS00012">
    <property type="entry name" value="PHOSPHOPANTETHEINE"/>
    <property type="match status" value="1"/>
</dbReference>
<organism evidence="8 9">
    <name type="scientific">Fibrisoma montanum</name>
    <dbReference type="NCBI Taxonomy" id="2305895"/>
    <lineage>
        <taxon>Bacteria</taxon>
        <taxon>Pseudomonadati</taxon>
        <taxon>Bacteroidota</taxon>
        <taxon>Cytophagia</taxon>
        <taxon>Cytophagales</taxon>
        <taxon>Spirosomataceae</taxon>
        <taxon>Fibrisoma</taxon>
    </lineage>
</organism>
<evidence type="ECO:0000313" key="9">
    <source>
        <dbReference type="Proteomes" id="UP000283523"/>
    </source>
</evidence>
<evidence type="ECO:0000256" key="1">
    <source>
        <dbReference type="ARBA" id="ARBA00022450"/>
    </source>
</evidence>
<dbReference type="Pfam" id="PF00550">
    <property type="entry name" value="PP-binding"/>
    <property type="match status" value="1"/>
</dbReference>
<evidence type="ECO:0000256" key="3">
    <source>
        <dbReference type="ARBA" id="ARBA00022553"/>
    </source>
</evidence>
<evidence type="ECO:0000256" key="2">
    <source>
        <dbReference type="ARBA" id="ARBA00022516"/>
    </source>
</evidence>
<name>A0A418MK19_9BACT</name>
<dbReference type="EMBL" id="QXED01000001">
    <property type="protein sequence ID" value="RIV27787.1"/>
    <property type="molecule type" value="Genomic_DNA"/>
</dbReference>
<evidence type="ECO:0000313" key="8">
    <source>
        <dbReference type="EMBL" id="RIV27787.1"/>
    </source>
</evidence>
<evidence type="ECO:0000256" key="5">
    <source>
        <dbReference type="ARBA" id="ARBA00023098"/>
    </source>
</evidence>
<keyword evidence="6" id="KW-0275">Fatty acid biosynthesis</keyword>
<keyword evidence="9" id="KW-1185">Reference proteome</keyword>
<evidence type="ECO:0000256" key="6">
    <source>
        <dbReference type="ARBA" id="ARBA00023160"/>
    </source>
</evidence>
<accession>A0A418MK19</accession>
<dbReference type="InterPro" id="IPR006162">
    <property type="entry name" value="Ppantetheine_attach_site"/>
</dbReference>
<keyword evidence="4" id="KW-0276">Fatty acid metabolism</keyword>
<dbReference type="InterPro" id="IPR009081">
    <property type="entry name" value="PP-bd_ACP"/>
</dbReference>
<dbReference type="Gene3D" id="1.10.1200.10">
    <property type="entry name" value="ACP-like"/>
    <property type="match status" value="1"/>
</dbReference>
<keyword evidence="3" id="KW-0597">Phosphoprotein</keyword>
<dbReference type="RefSeq" id="WP_119666625.1">
    <property type="nucleotide sequence ID" value="NZ_QXED01000001.1"/>
</dbReference>
<keyword evidence="2" id="KW-0444">Lipid biosynthesis</keyword>
<evidence type="ECO:0000256" key="4">
    <source>
        <dbReference type="ARBA" id="ARBA00022832"/>
    </source>
</evidence>
<reference evidence="8 9" key="1">
    <citation type="submission" date="2018-08" db="EMBL/GenBank/DDBJ databases">
        <title>Fibrisoma montanum sp. nov., isolated from Danxia mountain soil.</title>
        <authorList>
            <person name="Huang Y."/>
        </authorList>
    </citation>
    <scope>NUCLEOTIDE SEQUENCE [LARGE SCALE GENOMIC DNA]</scope>
    <source>
        <strain evidence="8 9">HYT19</strain>
    </source>
</reference>
<proteinExistence type="predicted"/>
<sequence length="82" mass="9294">MTLQQINSRLQEILTGMGVSIASLSDQANFARDLGLDSLDVTDLLVRVEHQFSIRIPDDDWWKLQTIGQLKDYLLGETAFDL</sequence>
<protein>
    <submittedName>
        <fullName evidence="8">Acyl carrier protein</fullName>
    </submittedName>
</protein>
<gene>
    <name evidence="8" type="ORF">DYU11_05690</name>
</gene>
<comment type="caution">
    <text evidence="8">The sequence shown here is derived from an EMBL/GenBank/DDBJ whole genome shotgun (WGS) entry which is preliminary data.</text>
</comment>
<dbReference type="GO" id="GO:0000035">
    <property type="term" value="F:acyl binding"/>
    <property type="evidence" value="ECO:0007669"/>
    <property type="project" value="TreeGrafter"/>
</dbReference>
<dbReference type="GO" id="GO:0000036">
    <property type="term" value="F:acyl carrier activity"/>
    <property type="evidence" value="ECO:0007669"/>
    <property type="project" value="TreeGrafter"/>
</dbReference>
<evidence type="ECO:0000259" key="7">
    <source>
        <dbReference type="PROSITE" id="PS50075"/>
    </source>
</evidence>
<dbReference type="AlphaFoldDB" id="A0A418MK19"/>
<dbReference type="OrthoDB" id="9804551at2"/>